<feature type="transmembrane region" description="Helical" evidence="1">
    <location>
        <begin position="7"/>
        <end position="25"/>
    </location>
</feature>
<evidence type="ECO:0000256" key="1">
    <source>
        <dbReference type="SAM" id="Phobius"/>
    </source>
</evidence>
<accession>A0A0G1BL66</accession>
<dbReference type="EMBL" id="LCDF01000020">
    <property type="protein sequence ID" value="KKS47041.1"/>
    <property type="molecule type" value="Genomic_DNA"/>
</dbReference>
<keyword evidence="1" id="KW-1133">Transmembrane helix</keyword>
<dbReference type="Proteomes" id="UP000034036">
    <property type="component" value="Unassembled WGS sequence"/>
</dbReference>
<evidence type="ECO:0000313" key="3">
    <source>
        <dbReference type="Proteomes" id="UP000034036"/>
    </source>
</evidence>
<dbReference type="AlphaFoldDB" id="A0A0G1BL66"/>
<proteinExistence type="predicted"/>
<gene>
    <name evidence="2" type="ORF">UV11_C0020G0010</name>
</gene>
<reference evidence="2 3" key="1">
    <citation type="journal article" date="2015" name="Nature">
        <title>rRNA introns, odd ribosomes, and small enigmatic genomes across a large radiation of phyla.</title>
        <authorList>
            <person name="Brown C.T."/>
            <person name="Hug L.A."/>
            <person name="Thomas B.C."/>
            <person name="Sharon I."/>
            <person name="Castelle C.J."/>
            <person name="Singh A."/>
            <person name="Wilkins M.J."/>
            <person name="Williams K.H."/>
            <person name="Banfield J.F."/>
        </authorList>
    </citation>
    <scope>NUCLEOTIDE SEQUENCE [LARGE SCALE GENOMIC DNA]</scope>
</reference>
<organism evidence="2 3">
    <name type="scientific">Candidatus Giovannonibacteria bacterium GW2011_GWF2_42_19</name>
    <dbReference type="NCBI Taxonomy" id="1618659"/>
    <lineage>
        <taxon>Bacteria</taxon>
        <taxon>Candidatus Giovannoniibacteriota</taxon>
    </lineage>
</organism>
<protein>
    <submittedName>
        <fullName evidence="2">Uncharacterized protein</fullName>
    </submittedName>
</protein>
<keyword evidence="1" id="KW-0812">Transmembrane</keyword>
<keyword evidence="1" id="KW-0472">Membrane</keyword>
<name>A0A0G1BL66_9BACT</name>
<evidence type="ECO:0000313" key="2">
    <source>
        <dbReference type="EMBL" id="KKS47041.1"/>
    </source>
</evidence>
<sequence>MKKIDKLLLCGFAVYFLASFLFLGLKIQTKKGEVDLFRFMDDVEATAKELGPIVIQTYCGQPHMFRRGSYLHSCEMGRGGLEMKQYHNALAFYLGIPAREVVMY</sequence>
<comment type="caution">
    <text evidence="2">The sequence shown here is derived from an EMBL/GenBank/DDBJ whole genome shotgun (WGS) entry which is preliminary data.</text>
</comment>